<dbReference type="GO" id="GO:0000156">
    <property type="term" value="F:phosphorelay response regulator activity"/>
    <property type="evidence" value="ECO:0007669"/>
    <property type="project" value="TreeGrafter"/>
</dbReference>
<dbReference type="Gene3D" id="6.10.250.690">
    <property type="match status" value="1"/>
</dbReference>
<comment type="subcellular location">
    <subcellularLocation>
        <location evidence="1">Cytoplasm</location>
    </subcellularLocation>
</comment>
<feature type="DNA-binding region" description="OmpR/PhoB-type" evidence="8">
    <location>
        <begin position="124"/>
        <end position="222"/>
    </location>
</feature>
<dbReference type="AlphaFoldDB" id="A0A177KX64"/>
<dbReference type="InterPro" id="IPR039420">
    <property type="entry name" value="WalR-like"/>
</dbReference>
<sequence length="225" mass="25835">MRVLLVEDEIKVARFISQGLKEHHYVVDVAYDGEMACELAYAEDYDLLIVDLMIPKKNGARLIKELRLNGKNVPILILSAKDSVTDKVEGLDIGADDYMTKPFAFTELLARLRSLLRRKQEKTSPLLQIEDLKLNPSTREVTRGELPIFLSNKEYAILEFMMRNACKILPRTLILEHVWMDAYNIGTNVVDVHINHLRNKIDKNFDLKLIQTIYSVGYMIKGGNE</sequence>
<dbReference type="OrthoDB" id="9790442at2"/>
<dbReference type="Gene3D" id="3.40.50.2300">
    <property type="match status" value="1"/>
</dbReference>
<dbReference type="SMART" id="SM00448">
    <property type="entry name" value="REC"/>
    <property type="match status" value="1"/>
</dbReference>
<feature type="domain" description="OmpR/PhoB-type" evidence="10">
    <location>
        <begin position="124"/>
        <end position="222"/>
    </location>
</feature>
<dbReference type="PROSITE" id="PS50110">
    <property type="entry name" value="RESPONSE_REGULATORY"/>
    <property type="match status" value="1"/>
</dbReference>
<evidence type="ECO:0000259" key="10">
    <source>
        <dbReference type="PROSITE" id="PS51755"/>
    </source>
</evidence>
<evidence type="ECO:0000256" key="4">
    <source>
        <dbReference type="ARBA" id="ARBA00023015"/>
    </source>
</evidence>
<dbReference type="GO" id="GO:0005829">
    <property type="term" value="C:cytosol"/>
    <property type="evidence" value="ECO:0007669"/>
    <property type="project" value="TreeGrafter"/>
</dbReference>
<keyword evidence="6" id="KW-0804">Transcription</keyword>
<evidence type="ECO:0000313" key="11">
    <source>
        <dbReference type="EMBL" id="OAH57736.1"/>
    </source>
</evidence>
<keyword evidence="4" id="KW-0805">Transcription regulation</keyword>
<gene>
    <name evidence="11" type="ORF">AWH48_01575</name>
</gene>
<accession>A0A177KX64</accession>
<dbReference type="InterPro" id="IPR016032">
    <property type="entry name" value="Sig_transdc_resp-reg_C-effctor"/>
</dbReference>
<feature type="domain" description="Response regulatory" evidence="9">
    <location>
        <begin position="2"/>
        <end position="116"/>
    </location>
</feature>
<dbReference type="PANTHER" id="PTHR48111">
    <property type="entry name" value="REGULATOR OF RPOS"/>
    <property type="match status" value="1"/>
</dbReference>
<dbReference type="SMART" id="SM00862">
    <property type="entry name" value="Trans_reg_C"/>
    <property type="match status" value="1"/>
</dbReference>
<name>A0A177KX64_9BACI</name>
<evidence type="ECO:0000256" key="6">
    <source>
        <dbReference type="ARBA" id="ARBA00023163"/>
    </source>
</evidence>
<feature type="modified residue" description="4-aspartylphosphate" evidence="7">
    <location>
        <position position="51"/>
    </location>
</feature>
<keyword evidence="2 7" id="KW-0597">Phosphoprotein</keyword>
<dbReference type="FunFam" id="3.40.50.2300:FF:000002">
    <property type="entry name" value="DNA-binding response regulator PhoP"/>
    <property type="match status" value="1"/>
</dbReference>
<keyword evidence="3" id="KW-0902">Two-component regulatory system</keyword>
<dbReference type="GO" id="GO:0032993">
    <property type="term" value="C:protein-DNA complex"/>
    <property type="evidence" value="ECO:0007669"/>
    <property type="project" value="TreeGrafter"/>
</dbReference>
<proteinExistence type="predicted"/>
<dbReference type="SUPFAM" id="SSF46894">
    <property type="entry name" value="C-terminal effector domain of the bipartite response regulators"/>
    <property type="match status" value="1"/>
</dbReference>
<protein>
    <submittedName>
        <fullName evidence="11">Two-component system response regulator</fullName>
    </submittedName>
</protein>
<evidence type="ECO:0000256" key="3">
    <source>
        <dbReference type="ARBA" id="ARBA00023012"/>
    </source>
</evidence>
<evidence type="ECO:0000256" key="2">
    <source>
        <dbReference type="ARBA" id="ARBA00022553"/>
    </source>
</evidence>
<dbReference type="EMBL" id="LQWZ01000012">
    <property type="protein sequence ID" value="OAH57736.1"/>
    <property type="molecule type" value="Genomic_DNA"/>
</dbReference>
<evidence type="ECO:0000256" key="5">
    <source>
        <dbReference type="ARBA" id="ARBA00023125"/>
    </source>
</evidence>
<dbReference type="InterPro" id="IPR011006">
    <property type="entry name" value="CheY-like_superfamily"/>
</dbReference>
<reference evidence="11 12" key="1">
    <citation type="submission" date="2016-01" db="EMBL/GenBank/DDBJ databases">
        <title>Investigation of taxonomic status of Bacillus aminovorans.</title>
        <authorList>
            <person name="Verma A."/>
            <person name="Pal Y."/>
            <person name="Krishnamurthi S."/>
        </authorList>
    </citation>
    <scope>NUCLEOTIDE SEQUENCE [LARGE SCALE GENOMIC DNA]</scope>
    <source>
        <strain evidence="11 12">DSM 4337</strain>
    </source>
</reference>
<dbReference type="CDD" id="cd19935">
    <property type="entry name" value="REC_OmpR_CusR-like"/>
    <property type="match status" value="1"/>
</dbReference>
<evidence type="ECO:0000256" key="7">
    <source>
        <dbReference type="PROSITE-ProRule" id="PRU00169"/>
    </source>
</evidence>
<dbReference type="InterPro" id="IPR001867">
    <property type="entry name" value="OmpR/PhoB-type_DNA-bd"/>
</dbReference>
<evidence type="ECO:0000256" key="8">
    <source>
        <dbReference type="PROSITE-ProRule" id="PRU01091"/>
    </source>
</evidence>
<dbReference type="RefSeq" id="WP_018392997.1">
    <property type="nucleotide sequence ID" value="NZ_LQWZ01000012.1"/>
</dbReference>
<evidence type="ECO:0000256" key="1">
    <source>
        <dbReference type="ARBA" id="ARBA00004496"/>
    </source>
</evidence>
<dbReference type="FunFam" id="1.10.10.10:FF:000005">
    <property type="entry name" value="Two-component system response regulator"/>
    <property type="match status" value="1"/>
</dbReference>
<organism evidence="11 12">
    <name type="scientific">Domibacillus aminovorans</name>
    <dbReference type="NCBI Taxonomy" id="29332"/>
    <lineage>
        <taxon>Bacteria</taxon>
        <taxon>Bacillati</taxon>
        <taxon>Bacillota</taxon>
        <taxon>Bacilli</taxon>
        <taxon>Bacillales</taxon>
        <taxon>Bacillaceae</taxon>
        <taxon>Domibacillus</taxon>
    </lineage>
</organism>
<dbReference type="Gene3D" id="1.10.10.10">
    <property type="entry name" value="Winged helix-like DNA-binding domain superfamily/Winged helix DNA-binding domain"/>
    <property type="match status" value="1"/>
</dbReference>
<dbReference type="SUPFAM" id="SSF52172">
    <property type="entry name" value="CheY-like"/>
    <property type="match status" value="1"/>
</dbReference>
<comment type="caution">
    <text evidence="11">The sequence shown here is derived from an EMBL/GenBank/DDBJ whole genome shotgun (WGS) entry which is preliminary data.</text>
</comment>
<dbReference type="Pfam" id="PF00486">
    <property type="entry name" value="Trans_reg_C"/>
    <property type="match status" value="1"/>
</dbReference>
<dbReference type="CDD" id="cd00383">
    <property type="entry name" value="trans_reg_C"/>
    <property type="match status" value="1"/>
</dbReference>
<dbReference type="PANTHER" id="PTHR48111:SF22">
    <property type="entry name" value="REGULATOR OF RPOS"/>
    <property type="match status" value="1"/>
</dbReference>
<dbReference type="InterPro" id="IPR001789">
    <property type="entry name" value="Sig_transdc_resp-reg_receiver"/>
</dbReference>
<dbReference type="Pfam" id="PF00072">
    <property type="entry name" value="Response_reg"/>
    <property type="match status" value="1"/>
</dbReference>
<dbReference type="PROSITE" id="PS51755">
    <property type="entry name" value="OMPR_PHOB"/>
    <property type="match status" value="1"/>
</dbReference>
<dbReference type="InterPro" id="IPR036388">
    <property type="entry name" value="WH-like_DNA-bd_sf"/>
</dbReference>
<keyword evidence="5 8" id="KW-0238">DNA-binding</keyword>
<dbReference type="Proteomes" id="UP000077271">
    <property type="component" value="Unassembled WGS sequence"/>
</dbReference>
<dbReference type="GO" id="GO:0000976">
    <property type="term" value="F:transcription cis-regulatory region binding"/>
    <property type="evidence" value="ECO:0007669"/>
    <property type="project" value="TreeGrafter"/>
</dbReference>
<evidence type="ECO:0000313" key="12">
    <source>
        <dbReference type="Proteomes" id="UP000077271"/>
    </source>
</evidence>
<dbReference type="GO" id="GO:0006355">
    <property type="term" value="P:regulation of DNA-templated transcription"/>
    <property type="evidence" value="ECO:0007669"/>
    <property type="project" value="InterPro"/>
</dbReference>
<evidence type="ECO:0000259" key="9">
    <source>
        <dbReference type="PROSITE" id="PS50110"/>
    </source>
</evidence>